<gene>
    <name evidence="2" type="ORF">NP233_g237</name>
</gene>
<comment type="caution">
    <text evidence="2">The sequence shown here is derived from an EMBL/GenBank/DDBJ whole genome shotgun (WGS) entry which is preliminary data.</text>
</comment>
<evidence type="ECO:0000256" key="1">
    <source>
        <dbReference type="SAM" id="MobiDB-lite"/>
    </source>
</evidence>
<sequence length="155" mass="17406">MHNAYYVSRRYRANFSSQHSSKPLKSRSQHSLHGLIDFSPVSWPDEPRQSDVMEDLGASNGRQTNKGTITRAVLLCFHKVLTTQRGDYEWMKTDSTSDIAFIFLFRNPAHTPTSYHHSSCWSNNIVHRNAVDLEPDPAAVFGLVAEKLGVDGSAS</sequence>
<protein>
    <submittedName>
        <fullName evidence="2">Uncharacterized protein</fullName>
    </submittedName>
</protein>
<proteinExistence type="predicted"/>
<keyword evidence="3" id="KW-1185">Reference proteome</keyword>
<accession>A0AAD5W290</accession>
<dbReference type="Proteomes" id="UP001213000">
    <property type="component" value="Unassembled WGS sequence"/>
</dbReference>
<dbReference type="AlphaFoldDB" id="A0AAD5W290"/>
<organism evidence="2 3">
    <name type="scientific">Leucocoprinus birnbaumii</name>
    <dbReference type="NCBI Taxonomy" id="56174"/>
    <lineage>
        <taxon>Eukaryota</taxon>
        <taxon>Fungi</taxon>
        <taxon>Dikarya</taxon>
        <taxon>Basidiomycota</taxon>
        <taxon>Agaricomycotina</taxon>
        <taxon>Agaricomycetes</taxon>
        <taxon>Agaricomycetidae</taxon>
        <taxon>Agaricales</taxon>
        <taxon>Agaricineae</taxon>
        <taxon>Agaricaceae</taxon>
        <taxon>Leucocoprinus</taxon>
    </lineage>
</organism>
<name>A0AAD5W290_9AGAR</name>
<evidence type="ECO:0000313" key="2">
    <source>
        <dbReference type="EMBL" id="KAJ3576705.1"/>
    </source>
</evidence>
<dbReference type="EMBL" id="JANIEX010000006">
    <property type="protein sequence ID" value="KAJ3576705.1"/>
    <property type="molecule type" value="Genomic_DNA"/>
</dbReference>
<reference evidence="2" key="1">
    <citation type="submission" date="2022-07" db="EMBL/GenBank/DDBJ databases">
        <title>Genome Sequence of Leucocoprinus birnbaumii.</title>
        <authorList>
            <person name="Buettner E."/>
        </authorList>
    </citation>
    <scope>NUCLEOTIDE SEQUENCE</scope>
    <source>
        <strain evidence="2">VT141</strain>
    </source>
</reference>
<evidence type="ECO:0000313" key="3">
    <source>
        <dbReference type="Proteomes" id="UP001213000"/>
    </source>
</evidence>
<feature type="region of interest" description="Disordered" evidence="1">
    <location>
        <begin position="39"/>
        <end position="60"/>
    </location>
</feature>